<proteinExistence type="predicted"/>
<gene>
    <name evidence="3" type="ORF">GCM10009741_22490</name>
</gene>
<feature type="region of interest" description="Disordered" evidence="1">
    <location>
        <begin position="1"/>
        <end position="33"/>
    </location>
</feature>
<dbReference type="PANTHER" id="PTHR42923:SF43">
    <property type="entry name" value="AMINE OXIDASE"/>
    <property type="match status" value="1"/>
</dbReference>
<evidence type="ECO:0000259" key="2">
    <source>
        <dbReference type="Pfam" id="PF01593"/>
    </source>
</evidence>
<dbReference type="InterPro" id="IPR036188">
    <property type="entry name" value="FAD/NAD-bd_sf"/>
</dbReference>
<dbReference type="SUPFAM" id="SSF51905">
    <property type="entry name" value="FAD/NAD(P)-binding domain"/>
    <property type="match status" value="1"/>
</dbReference>
<reference evidence="4" key="1">
    <citation type="journal article" date="2019" name="Int. J. Syst. Evol. Microbiol.">
        <title>The Global Catalogue of Microorganisms (GCM) 10K type strain sequencing project: providing services to taxonomists for standard genome sequencing and annotation.</title>
        <authorList>
            <consortium name="The Broad Institute Genomics Platform"/>
            <consortium name="The Broad Institute Genome Sequencing Center for Infectious Disease"/>
            <person name="Wu L."/>
            <person name="Ma J."/>
        </authorList>
    </citation>
    <scope>NUCLEOTIDE SEQUENCE [LARGE SCALE GENOMIC DNA]</scope>
    <source>
        <strain evidence="4">JCM 14303</strain>
    </source>
</reference>
<dbReference type="InterPro" id="IPR050464">
    <property type="entry name" value="Zeta_carotene_desat/Oxidored"/>
</dbReference>
<dbReference type="Gene3D" id="3.50.50.60">
    <property type="entry name" value="FAD/NAD(P)-binding domain"/>
    <property type="match status" value="1"/>
</dbReference>
<name>A0ABP4LD05_9ACTN</name>
<evidence type="ECO:0000313" key="4">
    <source>
        <dbReference type="Proteomes" id="UP001500363"/>
    </source>
</evidence>
<evidence type="ECO:0000256" key="1">
    <source>
        <dbReference type="SAM" id="MobiDB-lite"/>
    </source>
</evidence>
<dbReference type="Pfam" id="PF01593">
    <property type="entry name" value="Amino_oxidase"/>
    <property type="match status" value="1"/>
</dbReference>
<dbReference type="Proteomes" id="UP001500363">
    <property type="component" value="Unassembled WGS sequence"/>
</dbReference>
<dbReference type="PANTHER" id="PTHR42923">
    <property type="entry name" value="PROTOPORPHYRINOGEN OXIDASE"/>
    <property type="match status" value="1"/>
</dbReference>
<comment type="caution">
    <text evidence="3">The sequence shown here is derived from an EMBL/GenBank/DDBJ whole genome shotgun (WGS) entry which is preliminary data.</text>
</comment>
<dbReference type="RefSeq" id="WP_344172790.1">
    <property type="nucleotide sequence ID" value="NZ_BAAANC010000001.1"/>
</dbReference>
<organism evidence="3 4">
    <name type="scientific">Kribbella lupini</name>
    <dbReference type="NCBI Taxonomy" id="291602"/>
    <lineage>
        <taxon>Bacteria</taxon>
        <taxon>Bacillati</taxon>
        <taxon>Actinomycetota</taxon>
        <taxon>Actinomycetes</taxon>
        <taxon>Propionibacteriales</taxon>
        <taxon>Kribbellaceae</taxon>
        <taxon>Kribbella</taxon>
    </lineage>
</organism>
<protein>
    <submittedName>
        <fullName evidence="3">FAD-dependent oxidoreductase</fullName>
    </submittedName>
</protein>
<keyword evidence="4" id="KW-1185">Reference proteome</keyword>
<sequence length="527" mass="57229">MTRPRPTFAVPSDPRAERHSPPRPTGSADPTGRRRVAVIGAGIAGLAAATALAERGVDVELFEKEQYLGGRVGAWPHQLSDGTSVTMSRGFHAFFRQYYNLRGLLTRTDPELERLTPVDDYPLIDHTGRTDTFRGLPRRPPWNALAFAVRSPTFATSDLLRLNAKAALPLATVRVPDVYHRLDHVAADELLTAINFPVAARHLAFEVFSRSFFADPGDLSAAELAVMFHLYFLGSSEGLLFDVPTGTFSGALWDPLGDHLTGLGVAVRTATPVRSVERGGARRFRVHLAEGSTDVDAVVLATDIAGLQSLVRSSPDLGAEAWRDQVAGLRTAPPFLVRRLWLDKPVAAERPAFMGTGGWDRLDNISVLERYEDQARDWARRRGGSVVELHAYAAAELGVSAADSASAVPAVAANVDKMLHAVYPETADAAVLDSVDLWRDDCPLFAPGSFAGRPTVRTPDERVVLAGDGIRIDLPVALMERAATTGMHAANLLLGSFGLRGHDLWTVPNRGRIRGLDRLGTNRWEAR</sequence>
<accession>A0ABP4LD05</accession>
<evidence type="ECO:0000313" key="3">
    <source>
        <dbReference type="EMBL" id="GAA1521046.1"/>
    </source>
</evidence>
<dbReference type="InterPro" id="IPR002937">
    <property type="entry name" value="Amino_oxidase"/>
</dbReference>
<dbReference type="EMBL" id="BAAANC010000001">
    <property type="protein sequence ID" value="GAA1521046.1"/>
    <property type="molecule type" value="Genomic_DNA"/>
</dbReference>
<feature type="domain" description="Amine oxidase" evidence="2">
    <location>
        <begin position="43"/>
        <end position="493"/>
    </location>
</feature>
<dbReference type="PRINTS" id="PR00419">
    <property type="entry name" value="ADXRDTASE"/>
</dbReference>